<evidence type="ECO:0008006" key="4">
    <source>
        <dbReference type="Google" id="ProtNLM"/>
    </source>
</evidence>
<comment type="caution">
    <text evidence="2">The sequence shown here is derived from an EMBL/GenBank/DDBJ whole genome shotgun (WGS) entry which is preliminary data.</text>
</comment>
<accession>A0A085WXQ5</accession>
<evidence type="ECO:0000256" key="1">
    <source>
        <dbReference type="SAM" id="SignalP"/>
    </source>
</evidence>
<dbReference type="Proteomes" id="UP000028725">
    <property type="component" value="Unassembled WGS sequence"/>
</dbReference>
<feature type="chain" id="PRO_5001800253" description="Lipoprotein" evidence="1">
    <location>
        <begin position="29"/>
        <end position="190"/>
    </location>
</feature>
<dbReference type="PROSITE" id="PS51257">
    <property type="entry name" value="PROKAR_LIPOPROTEIN"/>
    <property type="match status" value="1"/>
</dbReference>
<dbReference type="EMBL" id="JMCB01000001">
    <property type="protein sequence ID" value="KFE72468.1"/>
    <property type="molecule type" value="Genomic_DNA"/>
</dbReference>
<feature type="signal peptide" evidence="1">
    <location>
        <begin position="1"/>
        <end position="28"/>
    </location>
</feature>
<dbReference type="RefSeq" id="WP_157231784.1">
    <property type="nucleotide sequence ID" value="NZ_JMCB01000001.1"/>
</dbReference>
<gene>
    <name evidence="2" type="ORF">DB31_0731</name>
</gene>
<keyword evidence="1" id="KW-0732">Signal</keyword>
<evidence type="ECO:0000313" key="3">
    <source>
        <dbReference type="Proteomes" id="UP000028725"/>
    </source>
</evidence>
<organism evidence="2 3">
    <name type="scientific">Hyalangium minutum</name>
    <dbReference type="NCBI Taxonomy" id="394096"/>
    <lineage>
        <taxon>Bacteria</taxon>
        <taxon>Pseudomonadati</taxon>
        <taxon>Myxococcota</taxon>
        <taxon>Myxococcia</taxon>
        <taxon>Myxococcales</taxon>
        <taxon>Cystobacterineae</taxon>
        <taxon>Archangiaceae</taxon>
        <taxon>Hyalangium</taxon>
    </lineage>
</organism>
<dbReference type="STRING" id="394096.DB31_0731"/>
<sequence length="190" mass="19690">MKRTGVALPLLVLALTSLSLGSAGCASASVYSKREPGELPRLSRLFVAGSSQGLDDSAPLGELSSAMTKQLSARGVASSAYVFESAELSSPEPLRQRLAESQADGLLLLTLSATEGWIASGGMGGVAAERTTTTRVEALLTPAGSDRRIWSATCKYGNKSRATQAILDTCAQKLVEQLFTDGVLTPSGTP</sequence>
<protein>
    <recommendedName>
        <fullName evidence="4">Lipoprotein</fullName>
    </recommendedName>
</protein>
<proteinExistence type="predicted"/>
<keyword evidence="3" id="KW-1185">Reference proteome</keyword>
<reference evidence="2 3" key="1">
    <citation type="submission" date="2014-04" db="EMBL/GenBank/DDBJ databases">
        <title>Genome assembly of Hyalangium minutum DSM 14724.</title>
        <authorList>
            <person name="Sharma G."/>
            <person name="Subramanian S."/>
        </authorList>
    </citation>
    <scope>NUCLEOTIDE SEQUENCE [LARGE SCALE GENOMIC DNA]</scope>
    <source>
        <strain evidence="2 3">DSM 14724</strain>
    </source>
</reference>
<name>A0A085WXQ5_9BACT</name>
<evidence type="ECO:0000313" key="2">
    <source>
        <dbReference type="EMBL" id="KFE72468.1"/>
    </source>
</evidence>
<dbReference type="AlphaFoldDB" id="A0A085WXQ5"/>